<feature type="compositionally biased region" description="Polar residues" evidence="1">
    <location>
        <begin position="165"/>
        <end position="188"/>
    </location>
</feature>
<organism evidence="2 3">
    <name type="scientific">Paraburkholderia metrosideri</name>
    <dbReference type="NCBI Taxonomy" id="580937"/>
    <lineage>
        <taxon>Bacteria</taxon>
        <taxon>Pseudomonadati</taxon>
        <taxon>Pseudomonadota</taxon>
        <taxon>Betaproteobacteria</taxon>
        <taxon>Burkholderiales</taxon>
        <taxon>Burkholderiaceae</taxon>
        <taxon>Paraburkholderia</taxon>
    </lineage>
</organism>
<feature type="region of interest" description="Disordered" evidence="1">
    <location>
        <begin position="137"/>
        <end position="196"/>
    </location>
</feature>
<protein>
    <submittedName>
        <fullName evidence="2">Uncharacterized protein</fullName>
    </submittedName>
</protein>
<reference evidence="2 3" key="1">
    <citation type="journal article" date="2024" name="Chem. Sci.">
        <title>Discovery of megapolipeptins by genome mining of a Burkholderiales bacteria collection.</title>
        <authorList>
            <person name="Paulo B.S."/>
            <person name="Recchia M.J.J."/>
            <person name="Lee S."/>
            <person name="Fergusson C.H."/>
            <person name="Romanowski S.B."/>
            <person name="Hernandez A."/>
            <person name="Krull N."/>
            <person name="Liu D.Y."/>
            <person name="Cavanagh H."/>
            <person name="Bos A."/>
            <person name="Gray C.A."/>
            <person name="Murphy B.T."/>
            <person name="Linington R.G."/>
            <person name="Eustaquio A.S."/>
        </authorList>
    </citation>
    <scope>NUCLEOTIDE SEQUENCE [LARGE SCALE GENOMIC DNA]</scope>
    <source>
        <strain evidence="2 3">RL17-338-BIC-A</strain>
    </source>
</reference>
<evidence type="ECO:0000256" key="1">
    <source>
        <dbReference type="SAM" id="MobiDB-lite"/>
    </source>
</evidence>
<name>A0ABW9E6D4_9BURK</name>
<dbReference type="Proteomes" id="UP001629432">
    <property type="component" value="Unassembled WGS sequence"/>
</dbReference>
<accession>A0ABW9E6D4</accession>
<keyword evidence="3" id="KW-1185">Reference proteome</keyword>
<proteinExistence type="predicted"/>
<dbReference type="EMBL" id="JAQQCF010000068">
    <property type="protein sequence ID" value="MFM0642363.1"/>
    <property type="molecule type" value="Genomic_DNA"/>
</dbReference>
<comment type="caution">
    <text evidence="2">The sequence shown here is derived from an EMBL/GenBank/DDBJ whole genome shotgun (WGS) entry which is preliminary data.</text>
</comment>
<gene>
    <name evidence="2" type="ORF">PQQ63_37405</name>
</gene>
<dbReference type="RefSeq" id="WP_408241835.1">
    <property type="nucleotide sequence ID" value="NZ_JAQQCF010000068.1"/>
</dbReference>
<evidence type="ECO:0000313" key="2">
    <source>
        <dbReference type="EMBL" id="MFM0642363.1"/>
    </source>
</evidence>
<evidence type="ECO:0000313" key="3">
    <source>
        <dbReference type="Proteomes" id="UP001629432"/>
    </source>
</evidence>
<sequence>MAYNRRHARGLLGASELPLFESSVGEALTGWSAAQLRQKIKRACELRDKYRDLLRRQKLATRERTGTKSGVQGNDNARTEQKVKLFEEVQARLEGRQVKLAAAEARKASQAEGALALAVTRKPRAEPSKVIPAKRLSNKRTAVASATRTPKASVGLTGEKASAAAQRSQLVGSRSKVIQTHIASQGRRQQAVRDKR</sequence>